<dbReference type="Proteomes" id="UP000198748">
    <property type="component" value="Unassembled WGS sequence"/>
</dbReference>
<dbReference type="AlphaFoldDB" id="A0A1G7WKZ3"/>
<dbReference type="STRING" id="659014.SAMN04487996_12284"/>
<sequence>MSTTRFYKIQKGTETFQKVADMIVQIRAANKAAENLAIEIGSTGQMIHSDHYVAGGITGFEFYQQPEGWRKASKHFHGYYFPKSGKENKQTLNAIYALPKIERRTLSALIGYKGIFSQPGIMERGEYVLVVATVGNMGSSIEPTPDMIEILGSEYDELAKKLEEIA</sequence>
<protein>
    <submittedName>
        <fullName evidence="1">Uncharacterized protein</fullName>
    </submittedName>
</protein>
<dbReference type="OrthoDB" id="9856167at2"/>
<dbReference type="EMBL" id="FNAN01000022">
    <property type="protein sequence ID" value="SDG72538.1"/>
    <property type="molecule type" value="Genomic_DNA"/>
</dbReference>
<keyword evidence="2" id="KW-1185">Reference proteome</keyword>
<organism evidence="1 2">
    <name type="scientific">Dyadobacter soli</name>
    <dbReference type="NCBI Taxonomy" id="659014"/>
    <lineage>
        <taxon>Bacteria</taxon>
        <taxon>Pseudomonadati</taxon>
        <taxon>Bacteroidota</taxon>
        <taxon>Cytophagia</taxon>
        <taxon>Cytophagales</taxon>
        <taxon>Spirosomataceae</taxon>
        <taxon>Dyadobacter</taxon>
    </lineage>
</organism>
<evidence type="ECO:0000313" key="2">
    <source>
        <dbReference type="Proteomes" id="UP000198748"/>
    </source>
</evidence>
<evidence type="ECO:0000313" key="1">
    <source>
        <dbReference type="EMBL" id="SDG72538.1"/>
    </source>
</evidence>
<name>A0A1G7WKZ3_9BACT</name>
<gene>
    <name evidence="1" type="ORF">SAMN04487996_12284</name>
</gene>
<dbReference type="RefSeq" id="WP_143016963.1">
    <property type="nucleotide sequence ID" value="NZ_FNAN01000022.1"/>
</dbReference>
<proteinExistence type="predicted"/>
<reference evidence="2" key="1">
    <citation type="submission" date="2016-10" db="EMBL/GenBank/DDBJ databases">
        <authorList>
            <person name="Varghese N."/>
            <person name="Submissions S."/>
        </authorList>
    </citation>
    <scope>NUCLEOTIDE SEQUENCE [LARGE SCALE GENOMIC DNA]</scope>
    <source>
        <strain evidence="2">DSM 25329</strain>
    </source>
</reference>
<accession>A0A1G7WKZ3</accession>